<evidence type="ECO:0000313" key="6">
    <source>
        <dbReference type="RefSeq" id="XP_033537736.1"/>
    </source>
</evidence>
<organism evidence="4">
    <name type="scientific">Eremomyces bilateralis CBS 781.70</name>
    <dbReference type="NCBI Taxonomy" id="1392243"/>
    <lineage>
        <taxon>Eukaryota</taxon>
        <taxon>Fungi</taxon>
        <taxon>Dikarya</taxon>
        <taxon>Ascomycota</taxon>
        <taxon>Pezizomycotina</taxon>
        <taxon>Dothideomycetes</taxon>
        <taxon>Dothideomycetes incertae sedis</taxon>
        <taxon>Eremomycetales</taxon>
        <taxon>Eremomycetaceae</taxon>
        <taxon>Eremomyces</taxon>
    </lineage>
</organism>
<keyword evidence="5" id="KW-1185">Reference proteome</keyword>
<reference evidence="6" key="3">
    <citation type="submission" date="2025-04" db="UniProtKB">
        <authorList>
            <consortium name="RefSeq"/>
        </authorList>
    </citation>
    <scope>IDENTIFICATION</scope>
    <source>
        <strain evidence="6">CBS 781.70</strain>
    </source>
</reference>
<keyword evidence="2" id="KW-0732">Signal</keyword>
<sequence>MVSMRAWCSWMFVGGIVGLEVMAVPLIPRRTPSRPSDSRDDKDPFNPTLLPGVASVTQSSRCNIHGTPTSLLADRRFNSDLPPVKDVVQCQAACRAVSQCQSYAFTLGEARQNCVFYMAQAEGNVVPFPADMDYDERAGWWFSDKYPSEKVDYCYRRANGSVGKRE</sequence>
<proteinExistence type="predicted"/>
<dbReference type="Pfam" id="PF00024">
    <property type="entry name" value="PAN_1"/>
    <property type="match status" value="1"/>
</dbReference>
<accession>A0A6G1GDC5</accession>
<reference evidence="6" key="2">
    <citation type="submission" date="2020-04" db="EMBL/GenBank/DDBJ databases">
        <authorList>
            <consortium name="NCBI Genome Project"/>
        </authorList>
    </citation>
    <scope>NUCLEOTIDE SEQUENCE</scope>
    <source>
        <strain evidence="6">CBS 781.70</strain>
    </source>
</reference>
<name>A0A6G1GDC5_9PEZI</name>
<feature type="region of interest" description="Disordered" evidence="1">
    <location>
        <begin position="29"/>
        <end position="48"/>
    </location>
</feature>
<feature type="signal peptide" evidence="2">
    <location>
        <begin position="1"/>
        <end position="18"/>
    </location>
</feature>
<evidence type="ECO:0000313" key="4">
    <source>
        <dbReference type="EMBL" id="KAF1816105.1"/>
    </source>
</evidence>
<feature type="chain" id="PRO_5044632022" description="Apple domain-containing protein" evidence="2">
    <location>
        <begin position="19"/>
        <end position="166"/>
    </location>
</feature>
<dbReference type="GeneID" id="54414194"/>
<dbReference type="EMBL" id="ML975150">
    <property type="protein sequence ID" value="KAF1816105.1"/>
    <property type="molecule type" value="Genomic_DNA"/>
</dbReference>
<dbReference type="AlphaFoldDB" id="A0A6G1GDC5"/>
<evidence type="ECO:0000313" key="5">
    <source>
        <dbReference type="Proteomes" id="UP000504638"/>
    </source>
</evidence>
<evidence type="ECO:0000256" key="1">
    <source>
        <dbReference type="SAM" id="MobiDB-lite"/>
    </source>
</evidence>
<evidence type="ECO:0000256" key="2">
    <source>
        <dbReference type="SAM" id="SignalP"/>
    </source>
</evidence>
<dbReference type="RefSeq" id="XP_033537736.1">
    <property type="nucleotide sequence ID" value="XM_033673624.1"/>
</dbReference>
<protein>
    <recommendedName>
        <fullName evidence="3">Apple domain-containing protein</fullName>
    </recommendedName>
</protein>
<dbReference type="OrthoDB" id="3557107at2759"/>
<feature type="domain" description="Apple" evidence="3">
    <location>
        <begin position="83"/>
        <end position="121"/>
    </location>
</feature>
<reference evidence="4 6" key="1">
    <citation type="submission" date="2020-01" db="EMBL/GenBank/DDBJ databases">
        <authorList>
            <consortium name="DOE Joint Genome Institute"/>
            <person name="Haridas S."/>
            <person name="Albert R."/>
            <person name="Binder M."/>
            <person name="Bloem J."/>
            <person name="Labutti K."/>
            <person name="Salamov A."/>
            <person name="Andreopoulos B."/>
            <person name="Baker S.E."/>
            <person name="Barry K."/>
            <person name="Bills G."/>
            <person name="Bluhm B.H."/>
            <person name="Cannon C."/>
            <person name="Castanera R."/>
            <person name="Culley D.E."/>
            <person name="Daum C."/>
            <person name="Ezra D."/>
            <person name="Gonzalez J.B."/>
            <person name="Henrissat B."/>
            <person name="Kuo A."/>
            <person name="Liang C."/>
            <person name="Lipzen A."/>
            <person name="Lutzoni F."/>
            <person name="Magnuson J."/>
            <person name="Mondo S."/>
            <person name="Nolan M."/>
            <person name="Ohm R."/>
            <person name="Pangilinan J."/>
            <person name="Park H.-J."/>
            <person name="Ramirez L."/>
            <person name="Alfaro M."/>
            <person name="Sun H."/>
            <person name="Tritt A."/>
            <person name="Yoshinaga Y."/>
            <person name="Zwiers L.-H."/>
            <person name="Turgeon B.G."/>
            <person name="Goodwin S.B."/>
            <person name="Spatafora J.W."/>
            <person name="Crous P.W."/>
            <person name="Grigoriev I.V."/>
        </authorList>
    </citation>
    <scope>NUCLEOTIDE SEQUENCE</scope>
    <source>
        <strain evidence="4 6">CBS 781.70</strain>
    </source>
</reference>
<dbReference type="Proteomes" id="UP000504638">
    <property type="component" value="Unplaced"/>
</dbReference>
<dbReference type="InterPro" id="IPR003609">
    <property type="entry name" value="Pan_app"/>
</dbReference>
<gene>
    <name evidence="4 6" type="ORF">P152DRAFT_110733</name>
</gene>
<evidence type="ECO:0000259" key="3">
    <source>
        <dbReference type="Pfam" id="PF00024"/>
    </source>
</evidence>